<organism evidence="6 7">
    <name type="scientific">Streptomyces gelaticus</name>
    <dbReference type="NCBI Taxonomy" id="285446"/>
    <lineage>
        <taxon>Bacteria</taxon>
        <taxon>Bacillati</taxon>
        <taxon>Actinomycetota</taxon>
        <taxon>Actinomycetes</taxon>
        <taxon>Kitasatosporales</taxon>
        <taxon>Streptomycetaceae</taxon>
        <taxon>Streptomyces</taxon>
    </lineage>
</organism>
<dbReference type="Pfam" id="PF24410">
    <property type="entry name" value="wHTH-HSP90_Na-assoc"/>
    <property type="match status" value="1"/>
</dbReference>
<feature type="region of interest" description="Disordered" evidence="2">
    <location>
        <begin position="1711"/>
        <end position="1737"/>
    </location>
</feature>
<dbReference type="Proteomes" id="UP000660675">
    <property type="component" value="Unassembled WGS sequence"/>
</dbReference>
<dbReference type="RefSeq" id="WP_189541295.1">
    <property type="nucleotide sequence ID" value="NZ_BMTF01000002.1"/>
</dbReference>
<dbReference type="Gene3D" id="3.30.565.10">
    <property type="entry name" value="Histidine kinase-like ATPase, C-terminal domain"/>
    <property type="match status" value="1"/>
</dbReference>
<proteinExistence type="predicted"/>
<dbReference type="InterPro" id="IPR020575">
    <property type="entry name" value="Hsp90_N"/>
</dbReference>
<dbReference type="PRINTS" id="PR00775">
    <property type="entry name" value="HEATSHOCK90"/>
</dbReference>
<feature type="region of interest" description="Disordered" evidence="2">
    <location>
        <begin position="476"/>
        <end position="499"/>
    </location>
</feature>
<evidence type="ECO:0000259" key="5">
    <source>
        <dbReference type="Pfam" id="PF24410"/>
    </source>
</evidence>
<evidence type="ECO:0000313" key="6">
    <source>
        <dbReference type="EMBL" id="GGV76852.1"/>
    </source>
</evidence>
<dbReference type="SUPFAM" id="SSF52129">
    <property type="entry name" value="Caspase-like"/>
    <property type="match status" value="1"/>
</dbReference>
<dbReference type="Gene3D" id="3.40.50.1460">
    <property type="match status" value="1"/>
</dbReference>
<feature type="domain" description="iHD-CE" evidence="4">
    <location>
        <begin position="257"/>
        <end position="619"/>
    </location>
</feature>
<name>A0ABQ2VUU3_9ACTN</name>
<feature type="coiled-coil region" evidence="1">
    <location>
        <begin position="270"/>
        <end position="297"/>
    </location>
</feature>
<feature type="domain" description="wHTH-Hsp90 Na associated" evidence="5">
    <location>
        <begin position="1647"/>
        <end position="1696"/>
    </location>
</feature>
<dbReference type="InterPro" id="IPR056506">
    <property type="entry name" value="iHD-CE"/>
</dbReference>
<protein>
    <recommendedName>
        <fullName evidence="8">Caspase domain-containing protein</fullName>
    </recommendedName>
</protein>
<comment type="caution">
    <text evidence="6">The sequence shown here is derived from an EMBL/GenBank/DDBJ whole genome shotgun (WGS) entry which is preliminary data.</text>
</comment>
<reference evidence="7" key="1">
    <citation type="journal article" date="2019" name="Int. J. Syst. Evol. Microbiol.">
        <title>The Global Catalogue of Microorganisms (GCM) 10K type strain sequencing project: providing services to taxonomists for standard genome sequencing and annotation.</title>
        <authorList>
            <consortium name="The Broad Institute Genomics Platform"/>
            <consortium name="The Broad Institute Genome Sequencing Center for Infectious Disease"/>
            <person name="Wu L."/>
            <person name="Ma J."/>
        </authorList>
    </citation>
    <scope>NUCLEOTIDE SEQUENCE [LARGE SCALE GENOMIC DNA]</scope>
    <source>
        <strain evidence="7">JCM 4376</strain>
    </source>
</reference>
<evidence type="ECO:0008006" key="8">
    <source>
        <dbReference type="Google" id="ProtNLM"/>
    </source>
</evidence>
<dbReference type="InterPro" id="IPR029030">
    <property type="entry name" value="Caspase-like_dom_sf"/>
</dbReference>
<evidence type="ECO:0000259" key="4">
    <source>
        <dbReference type="Pfam" id="PF24401"/>
    </source>
</evidence>
<dbReference type="InterPro" id="IPR056507">
    <property type="entry name" value="wHTH-HSP90_Na-assoc"/>
</dbReference>
<sequence length="1737" mass="191214">MGESRQALLIAVPQYELNDHFPDLTHAVHRDVELMDAALRSSGYSVETLGLSSDRPALRSRIVSAISRVCCTAPEDGTVLIHFTGHGLSVDGADYLVPSEAQLNWSTDPPHVDADSLIGLDLTTLLKGCRAGTVLLSIDACRDAHQPDGAGSFGGPATNFPSWRDRVAVVFGCAAGQTCGSDDLLGSHFTRALADALASDTSPRTVGDVISHTVRRTAEFARIAQHEQRPTVHYAPSGPAAIAGTELCAGKTLQEEWSVAIRDPELWAAVQCGEDRRSELQQALERLALECARLRAQALAETPDPWADDGYPVRVLATGLRALLAPSVTLGGPLLDPSEIAVLLAAPFVREAVYAMGVKEAAAALPFQLEPAVGELGCYEARIDLEHTYAAHPLIWRKGRELASRGAHEEAGAVAAWLMHRHVAGREELWDTYAPGLLAPLAFAVLGTSEASARSAELMDGLMRVCRQTAVVPSQPYAGEREGADGPQRPEQVVPRTGPAERWRPRELSWLIGLAGLLGGDLRDMPGVLVDNIGVTDGLVPAQAVAGVQELRWSRDRLGTSVDLDLPCPHPAVHAALETLTGWADDAVQHIKQHLAPGESGGPLTHLPERVTCRKLRPQYDAAGRGDAYGLPLMRFSLAEDEMRELLMGSQLYGDRTLALRELYQNALDACRYRKARVRYGELKEGIRQAWDSEIVFRQGVDDDGRPYVECEDNGVGMGQAALRSTFSRAGRRFEQSREYRREQARWRAVDKDLRLYPNSRFGIGVFSYFMLADEISIWTRVTDEFGRPESSRGLRVDIASSGSLFRIKESDAAQPGGGTRVRLYLNGDTIDVANELAKHVWLSDCTMRVEQSGAVVKEWEKGVLYYAGEASGPVKAGQHVWWVPGQGCLLVDGIWTPTNSREEAPSRSSRGYLTSRSVSEAVPYGCVVDLRETHSPDLNTSRTQILKFDRKWMTSHVRALAQRMDLPSWFTVEWLWNFAISDFGSAELLVARLLDADAQLVSTSGWDRGAEVLLRKVGCIPMDILLIRDGSLPDYLRGSLESAPSGLLAWRVAALQSVRIPVDSRWADVPVPDSLAGYPQPVSWESRMVVERFGSVIHLEEAAMSRLGDRPLTFAELLRRLRRYAILGVHVPSVPDLEVAHGAELDSVDCALLTGEKGLRSPLIRMWTTADEGEDKDEDEGRPFDNLLSVLDHFSAQGNLSWREALARAERFIALGFPLPPSHVELDDVPAGSVATRREILILLRHPKFAESEWRSEPENKVSREEYENVVRRYSWLGISVDEKMVELDPRSDVNPEFGQLDAVFGQRFWNTRGPALRTWARASSVESKPLGEVYNSFAPWFESQGIRLPEPGDLKDRVFSKLEAALLEDPTIPSEYFEMYSGREIPPPYLAPLSEIAVNVRRSQADTADIVASLTNLAESGLVDDRAPEFVERWLTVPQEDMKLLMPWSWGVTWLKSAGGPTRLDSAYALLVAAACRLPLGSVYARFAELAPLLGMEPETGPLPGQLVDIHVTMADAEASCTWTADGAQWLQAPDVRKLVQHSRSKEGTLGESVRELSRFAVLGSPWKPQDDVAVAQWAQWRPTQHDAAMFLDDLAGDRPVGPVDLLRVAARFGWPLDQAWDRLALYRPFGVELLVERPEFSGIPLWQDLILLTEQYTGRAPALGGRVSGERIAVSARELEWTTAAVVERLKLYAGVFSLEVPDTYPDVPAPTPPAEPYRGAAHERSTGCPLPTI</sequence>
<evidence type="ECO:0000259" key="3">
    <source>
        <dbReference type="Pfam" id="PF00656"/>
    </source>
</evidence>
<dbReference type="InterPro" id="IPR011600">
    <property type="entry name" value="Pept_C14_caspase"/>
</dbReference>
<keyword evidence="1" id="KW-0175">Coiled coil</keyword>
<evidence type="ECO:0000313" key="7">
    <source>
        <dbReference type="Proteomes" id="UP000660675"/>
    </source>
</evidence>
<keyword evidence="7" id="KW-1185">Reference proteome</keyword>
<gene>
    <name evidence="6" type="ORF">GCM10015535_09430</name>
</gene>
<accession>A0ABQ2VUU3</accession>
<evidence type="ECO:0000256" key="2">
    <source>
        <dbReference type="SAM" id="MobiDB-lite"/>
    </source>
</evidence>
<dbReference type="Pfam" id="PF00656">
    <property type="entry name" value="Peptidase_C14"/>
    <property type="match status" value="1"/>
</dbReference>
<evidence type="ECO:0000256" key="1">
    <source>
        <dbReference type="SAM" id="Coils"/>
    </source>
</evidence>
<dbReference type="InterPro" id="IPR036890">
    <property type="entry name" value="HATPase_C_sf"/>
</dbReference>
<dbReference type="SUPFAM" id="SSF55874">
    <property type="entry name" value="ATPase domain of HSP90 chaperone/DNA topoisomerase II/histidine kinase"/>
    <property type="match status" value="1"/>
</dbReference>
<dbReference type="EMBL" id="BMTF01000002">
    <property type="protein sequence ID" value="GGV76852.1"/>
    <property type="molecule type" value="Genomic_DNA"/>
</dbReference>
<dbReference type="Pfam" id="PF24401">
    <property type="entry name" value="iHD-CE"/>
    <property type="match status" value="1"/>
</dbReference>
<feature type="domain" description="Peptidase C14 caspase" evidence="3">
    <location>
        <begin position="5"/>
        <end position="233"/>
    </location>
</feature>